<dbReference type="Pfam" id="PF05013">
    <property type="entry name" value="FGase"/>
    <property type="match status" value="1"/>
</dbReference>
<accession>A0ABV7KUL4</accession>
<sequence length="269" mass="28587">MAGGDAELLGPGDPPPVEVRDRAADGPVIVTCDHASNRVPAALGDLGLSRADLDSHFGWDIGAAEMAAAAAAALGAPAVYCGYSRLVIDCNRPQDAADSIVPRIDGRPVPGNTALDERQRQLRGREIFSAYHAAIAMLMDQRARRGLPNSLVCMHSFTPVFGGVRRPWHVGISYGRRGRLARALLAELRRDGDLVVGEHEPYPVEVESDFAVPVHGDLRGNEAVLVEVRQDLLADAASARRWGTRLAAALRDAIAACELEVGVAPAGEL</sequence>
<evidence type="ECO:0000313" key="3">
    <source>
        <dbReference type="Proteomes" id="UP001595528"/>
    </source>
</evidence>
<keyword evidence="3" id="KW-1185">Reference proteome</keyword>
<dbReference type="InterPro" id="IPR011227">
    <property type="entry name" value="UCP029730"/>
</dbReference>
<proteinExistence type="predicted"/>
<evidence type="ECO:0000256" key="1">
    <source>
        <dbReference type="SAM" id="MobiDB-lite"/>
    </source>
</evidence>
<gene>
    <name evidence="2" type="ORF">ACFOGJ_01920</name>
</gene>
<dbReference type="SUPFAM" id="SSF53187">
    <property type="entry name" value="Zn-dependent exopeptidases"/>
    <property type="match status" value="1"/>
</dbReference>
<comment type="caution">
    <text evidence="2">The sequence shown here is derived from an EMBL/GenBank/DDBJ whole genome shotgun (WGS) entry which is preliminary data.</text>
</comment>
<reference evidence="3" key="1">
    <citation type="journal article" date="2019" name="Int. J. Syst. Evol. Microbiol.">
        <title>The Global Catalogue of Microorganisms (GCM) 10K type strain sequencing project: providing services to taxonomists for standard genome sequencing and annotation.</title>
        <authorList>
            <consortium name="The Broad Institute Genomics Platform"/>
            <consortium name="The Broad Institute Genome Sequencing Center for Infectious Disease"/>
            <person name="Wu L."/>
            <person name="Ma J."/>
        </authorList>
    </citation>
    <scope>NUCLEOTIDE SEQUENCE [LARGE SCALE GENOMIC DNA]</scope>
    <source>
        <strain evidence="3">KCTC 42964</strain>
    </source>
</reference>
<dbReference type="RefSeq" id="WP_379897713.1">
    <property type="nucleotide sequence ID" value="NZ_JBHRTR010000005.1"/>
</dbReference>
<organism evidence="2 3">
    <name type="scientific">Marinibaculum pumilum</name>
    <dbReference type="NCBI Taxonomy" id="1766165"/>
    <lineage>
        <taxon>Bacteria</taxon>
        <taxon>Pseudomonadati</taxon>
        <taxon>Pseudomonadota</taxon>
        <taxon>Alphaproteobacteria</taxon>
        <taxon>Rhodospirillales</taxon>
        <taxon>Rhodospirillaceae</taxon>
        <taxon>Marinibaculum</taxon>
    </lineage>
</organism>
<dbReference type="Proteomes" id="UP001595528">
    <property type="component" value="Unassembled WGS sequence"/>
</dbReference>
<feature type="region of interest" description="Disordered" evidence="1">
    <location>
        <begin position="1"/>
        <end position="21"/>
    </location>
</feature>
<dbReference type="PIRSF" id="PIRSF029730">
    <property type="entry name" value="UCP029730"/>
    <property type="match status" value="1"/>
</dbReference>
<dbReference type="InterPro" id="IPR007709">
    <property type="entry name" value="N-FG_amidohydro"/>
</dbReference>
<dbReference type="EMBL" id="JBHRTR010000005">
    <property type="protein sequence ID" value="MFC3225969.1"/>
    <property type="molecule type" value="Genomic_DNA"/>
</dbReference>
<name>A0ABV7KUL4_9PROT</name>
<evidence type="ECO:0000313" key="2">
    <source>
        <dbReference type="EMBL" id="MFC3225969.1"/>
    </source>
</evidence>
<protein>
    <submittedName>
        <fullName evidence="2">N-formylglutamate amidohydrolase</fullName>
    </submittedName>
</protein>
<dbReference type="Gene3D" id="3.40.630.40">
    <property type="entry name" value="Zn-dependent exopeptidases"/>
    <property type="match status" value="1"/>
</dbReference>